<evidence type="ECO:0000256" key="4">
    <source>
        <dbReference type="ARBA" id="ARBA00023034"/>
    </source>
</evidence>
<keyword evidence="5" id="KW-0472">Membrane</keyword>
<dbReference type="Pfam" id="PF15051">
    <property type="entry name" value="FAM198"/>
    <property type="match status" value="1"/>
</dbReference>
<evidence type="ECO:0000256" key="2">
    <source>
        <dbReference type="ARBA" id="ARBA00004555"/>
    </source>
</evidence>
<sequence length="412" mass="46238">QAPRPWRRTGRKPPAPAAVGVLLALALLALIHLPPPPGRSLLPLPASSPPGPLREAAAPLWGGQAHRRRLPTPLAHPRRDQAPGWGRKRRRVERDTPPWLSADDLQKMRLLSRGQVVSKTRVPAHGQVMRVGLRAVGDVSPGSPEGDCQDGRCGLIKRPEDLYEVLAFHLDRVLGLNRSLPAVARRFTSHLLPYSYTDGALRPIIWWAPDLQHLEDANNDQNSCALGWLQYQEMLQPHRPMLVARDAPCSSIPRSEWSRLALFDFLLQVHDRLDRYCCGFQPDPSEPCVQEMLHEKCRNPAELVLVHILVRRSAPSRLVFIDNAGRPQHPEEKLNFRLLQGIDSFPAAAVATLRSGSLQSLLLESLRLDRELWESQGGAEGLRPLLRTIDRRAQILLRHIQEHNLTVFEGSP</sequence>
<keyword evidence="8" id="KW-1185">Reference proteome</keyword>
<keyword evidence="4" id="KW-0333">Golgi apparatus</keyword>
<feature type="non-terminal residue" evidence="7">
    <location>
        <position position="1"/>
    </location>
</feature>
<proteinExistence type="inferred from homology"/>
<evidence type="ECO:0000313" key="8">
    <source>
        <dbReference type="Proteomes" id="UP000579558"/>
    </source>
</evidence>
<comment type="caution">
    <text evidence="7">The sequence shown here is derived from an EMBL/GenBank/DDBJ whole genome shotgun (WGS) entry which is preliminary data.</text>
</comment>
<feature type="non-terminal residue" evidence="7">
    <location>
        <position position="412"/>
    </location>
</feature>
<reference evidence="7 8" key="1">
    <citation type="submission" date="2019-09" db="EMBL/GenBank/DDBJ databases">
        <title>Bird 10,000 Genomes (B10K) Project - Family phase.</title>
        <authorList>
            <person name="Zhang G."/>
        </authorList>
    </citation>
    <scope>NUCLEOTIDE SEQUENCE [LARGE SCALE GENOMIC DNA]</scope>
    <source>
        <strain evidence="7">B10K-DU-029-75</strain>
    </source>
</reference>
<dbReference type="GO" id="GO:0005794">
    <property type="term" value="C:Golgi apparatus"/>
    <property type="evidence" value="ECO:0007669"/>
    <property type="project" value="UniProtKB-SubCell"/>
</dbReference>
<dbReference type="InterPro" id="IPR029207">
    <property type="entry name" value="FAM198"/>
</dbReference>
<dbReference type="EMBL" id="VZRX01008731">
    <property type="protein sequence ID" value="NWX30018.1"/>
    <property type="molecule type" value="Genomic_DNA"/>
</dbReference>
<evidence type="ECO:0000256" key="6">
    <source>
        <dbReference type="SAM" id="MobiDB-lite"/>
    </source>
</evidence>
<comment type="similarity">
    <text evidence="3">Belongs to the GASK family.</text>
</comment>
<organism evidence="7 8">
    <name type="scientific">Notiomystis cincta</name>
    <dbReference type="NCBI Taxonomy" id="366454"/>
    <lineage>
        <taxon>Eukaryota</taxon>
        <taxon>Metazoa</taxon>
        <taxon>Chordata</taxon>
        <taxon>Craniata</taxon>
        <taxon>Vertebrata</taxon>
        <taxon>Euteleostomi</taxon>
        <taxon>Archelosauria</taxon>
        <taxon>Archosauria</taxon>
        <taxon>Dinosauria</taxon>
        <taxon>Saurischia</taxon>
        <taxon>Theropoda</taxon>
        <taxon>Coelurosauria</taxon>
        <taxon>Aves</taxon>
        <taxon>Neognathae</taxon>
        <taxon>Neoaves</taxon>
        <taxon>Telluraves</taxon>
        <taxon>Australaves</taxon>
        <taxon>Passeriformes</taxon>
        <taxon>Notiomystidae</taxon>
        <taxon>Notiomystis</taxon>
    </lineage>
</organism>
<evidence type="ECO:0000313" key="7">
    <source>
        <dbReference type="EMBL" id="NWX30018.1"/>
    </source>
</evidence>
<dbReference type="PANTHER" id="PTHR15905:SF5">
    <property type="entry name" value="GOLGI-ASSOCIATED KINASE 1A"/>
    <property type="match status" value="1"/>
</dbReference>
<gene>
    <name evidence="7" type="primary">Fam198a</name>
    <name evidence="7" type="ORF">NOTCIN_R06211</name>
</gene>
<comment type="subcellular location">
    <subcellularLocation>
        <location evidence="1">Endomembrane system</location>
    </subcellularLocation>
    <subcellularLocation>
        <location evidence="2">Golgi apparatus</location>
    </subcellularLocation>
</comment>
<evidence type="ECO:0000256" key="5">
    <source>
        <dbReference type="ARBA" id="ARBA00023136"/>
    </source>
</evidence>
<dbReference type="PANTHER" id="PTHR15905">
    <property type="entry name" value="GOLGI-ASSOCIATED KINASE 1B-RELATED"/>
    <property type="match status" value="1"/>
</dbReference>
<dbReference type="OrthoDB" id="10011371at2759"/>
<evidence type="ECO:0000256" key="3">
    <source>
        <dbReference type="ARBA" id="ARBA00007691"/>
    </source>
</evidence>
<accession>A0A7K6V5S1</accession>
<feature type="region of interest" description="Disordered" evidence="6">
    <location>
        <begin position="42"/>
        <end position="93"/>
    </location>
</feature>
<name>A0A7K6V5S1_9PASS</name>
<protein>
    <submittedName>
        <fullName evidence="7">F198A protein</fullName>
    </submittedName>
</protein>
<evidence type="ECO:0000256" key="1">
    <source>
        <dbReference type="ARBA" id="ARBA00004308"/>
    </source>
</evidence>
<dbReference type="Proteomes" id="UP000579558">
    <property type="component" value="Unassembled WGS sequence"/>
</dbReference>
<dbReference type="AlphaFoldDB" id="A0A7K6V5S1"/>